<keyword evidence="4" id="KW-1185">Reference proteome</keyword>
<dbReference type="EMBL" id="MNCJ02000322">
    <property type="protein sequence ID" value="KAF5800045.1"/>
    <property type="molecule type" value="Genomic_DNA"/>
</dbReference>
<protein>
    <submittedName>
        <fullName evidence="3">Uncharacterized protein</fullName>
    </submittedName>
</protein>
<accession>A0A251UED7</accession>
<evidence type="ECO:0000313" key="4">
    <source>
        <dbReference type="Proteomes" id="UP000215914"/>
    </source>
</evidence>
<dbReference type="AlphaFoldDB" id="A0A251UED7"/>
<sequence length="74" mass="8307">MMKLRNHQPSSQLDELIPDPLSPFVDNDGDERRLPALLICRTRKSSGMFVKGSYPAKTKARGHATRDLSDNLVL</sequence>
<dbReference type="Proteomes" id="UP000215914">
    <property type="component" value="Chromosome 7"/>
</dbReference>
<name>A0A251UED7_HELAN</name>
<reference evidence="2 4" key="1">
    <citation type="journal article" date="2017" name="Nature">
        <title>The sunflower genome provides insights into oil metabolism, flowering and Asterid evolution.</title>
        <authorList>
            <person name="Badouin H."/>
            <person name="Gouzy J."/>
            <person name="Grassa C.J."/>
            <person name="Murat F."/>
            <person name="Staton S.E."/>
            <person name="Cottret L."/>
            <person name="Lelandais-Briere C."/>
            <person name="Owens G.L."/>
            <person name="Carrere S."/>
            <person name="Mayjonade B."/>
            <person name="Legrand L."/>
            <person name="Gill N."/>
            <person name="Kane N.C."/>
            <person name="Bowers J.E."/>
            <person name="Hubner S."/>
            <person name="Bellec A."/>
            <person name="Berard A."/>
            <person name="Berges H."/>
            <person name="Blanchet N."/>
            <person name="Boniface M.C."/>
            <person name="Brunel D."/>
            <person name="Catrice O."/>
            <person name="Chaidir N."/>
            <person name="Claudel C."/>
            <person name="Donnadieu C."/>
            <person name="Faraut T."/>
            <person name="Fievet G."/>
            <person name="Helmstetter N."/>
            <person name="King M."/>
            <person name="Knapp S.J."/>
            <person name="Lai Z."/>
            <person name="Le Paslier M.C."/>
            <person name="Lippi Y."/>
            <person name="Lorenzon L."/>
            <person name="Mandel J.R."/>
            <person name="Marage G."/>
            <person name="Marchand G."/>
            <person name="Marquand E."/>
            <person name="Bret-Mestries E."/>
            <person name="Morien E."/>
            <person name="Nambeesan S."/>
            <person name="Nguyen T."/>
            <person name="Pegot-Espagnet P."/>
            <person name="Pouilly N."/>
            <person name="Raftis F."/>
            <person name="Sallet E."/>
            <person name="Schiex T."/>
            <person name="Thomas J."/>
            <person name="Vandecasteele C."/>
            <person name="Vares D."/>
            <person name="Vear F."/>
            <person name="Vautrin S."/>
            <person name="Crespi M."/>
            <person name="Mangin B."/>
            <person name="Burke J.M."/>
            <person name="Salse J."/>
            <person name="Munos S."/>
            <person name="Vincourt P."/>
            <person name="Rieseberg L.H."/>
            <person name="Langlade N.B."/>
        </authorList>
    </citation>
    <scope>NUCLEOTIDE SEQUENCE [LARGE SCALE GENOMIC DNA]</scope>
    <source>
        <strain evidence="4">cv. SF193</strain>
        <tissue evidence="2">Leaves</tissue>
    </source>
</reference>
<reference evidence="2" key="3">
    <citation type="submission" date="2020-06" db="EMBL/GenBank/DDBJ databases">
        <title>Helianthus annuus Genome sequencing and assembly Release 2.</title>
        <authorList>
            <person name="Gouzy J."/>
            <person name="Langlade N."/>
            <person name="Munos S."/>
        </authorList>
    </citation>
    <scope>NUCLEOTIDE SEQUENCE</scope>
    <source>
        <tissue evidence="2">Leaves</tissue>
    </source>
</reference>
<evidence type="ECO:0000313" key="2">
    <source>
        <dbReference type="EMBL" id="KAF5800045.1"/>
    </source>
</evidence>
<gene>
    <name evidence="3" type="ORF">HannXRQ_Chr07g0201961</name>
    <name evidence="2" type="ORF">HanXRQr2_Chr07g0311551</name>
</gene>
<feature type="region of interest" description="Disordered" evidence="1">
    <location>
        <begin position="1"/>
        <end position="29"/>
    </location>
</feature>
<evidence type="ECO:0000256" key="1">
    <source>
        <dbReference type="SAM" id="MobiDB-lite"/>
    </source>
</evidence>
<reference evidence="3" key="2">
    <citation type="submission" date="2017-02" db="EMBL/GenBank/DDBJ databases">
        <title>Sunflower complete genome.</title>
        <authorList>
            <person name="Langlade N."/>
            <person name="Munos S."/>
        </authorList>
    </citation>
    <scope>NUCLEOTIDE SEQUENCE [LARGE SCALE GENOMIC DNA]</scope>
    <source>
        <tissue evidence="3">Leaves</tissue>
    </source>
</reference>
<evidence type="ECO:0000313" key="3">
    <source>
        <dbReference type="EMBL" id="OTG21236.1"/>
    </source>
</evidence>
<dbReference type="EMBL" id="CM007896">
    <property type="protein sequence ID" value="OTG21236.1"/>
    <property type="molecule type" value="Genomic_DNA"/>
</dbReference>
<proteinExistence type="predicted"/>
<organism evidence="3 4">
    <name type="scientific">Helianthus annuus</name>
    <name type="common">Common sunflower</name>
    <dbReference type="NCBI Taxonomy" id="4232"/>
    <lineage>
        <taxon>Eukaryota</taxon>
        <taxon>Viridiplantae</taxon>
        <taxon>Streptophyta</taxon>
        <taxon>Embryophyta</taxon>
        <taxon>Tracheophyta</taxon>
        <taxon>Spermatophyta</taxon>
        <taxon>Magnoliopsida</taxon>
        <taxon>eudicotyledons</taxon>
        <taxon>Gunneridae</taxon>
        <taxon>Pentapetalae</taxon>
        <taxon>asterids</taxon>
        <taxon>campanulids</taxon>
        <taxon>Asterales</taxon>
        <taxon>Asteraceae</taxon>
        <taxon>Asteroideae</taxon>
        <taxon>Heliantheae alliance</taxon>
        <taxon>Heliantheae</taxon>
        <taxon>Helianthus</taxon>
    </lineage>
</organism>
<dbReference type="InParanoid" id="A0A251UED7"/>
<dbReference type="Gramene" id="mRNA:HanXRQr2_Chr07g0311551">
    <property type="protein sequence ID" value="mRNA:HanXRQr2_Chr07g0311551"/>
    <property type="gene ID" value="HanXRQr2_Chr07g0311551"/>
</dbReference>